<feature type="compositionally biased region" description="Pro residues" evidence="1">
    <location>
        <begin position="14"/>
        <end position="26"/>
    </location>
</feature>
<proteinExistence type="predicted"/>
<evidence type="ECO:0000313" key="4">
    <source>
        <dbReference type="Proteomes" id="UP001165667"/>
    </source>
</evidence>
<evidence type="ECO:0000256" key="1">
    <source>
        <dbReference type="SAM" id="MobiDB-lite"/>
    </source>
</evidence>
<dbReference type="Pfam" id="PF13628">
    <property type="entry name" value="DUF4142"/>
    <property type="match status" value="1"/>
</dbReference>
<gene>
    <name evidence="3" type="ORF">M8523_15585</name>
</gene>
<dbReference type="InterPro" id="IPR012347">
    <property type="entry name" value="Ferritin-like"/>
</dbReference>
<organism evidence="3 4">
    <name type="scientific">Lichenifustis flavocetrariae</name>
    <dbReference type="NCBI Taxonomy" id="2949735"/>
    <lineage>
        <taxon>Bacteria</taxon>
        <taxon>Pseudomonadati</taxon>
        <taxon>Pseudomonadota</taxon>
        <taxon>Alphaproteobacteria</taxon>
        <taxon>Hyphomicrobiales</taxon>
        <taxon>Lichenihabitantaceae</taxon>
        <taxon>Lichenifustis</taxon>
    </lineage>
</organism>
<dbReference type="EMBL" id="JAMOIM010000009">
    <property type="protein sequence ID" value="MCW6509442.1"/>
    <property type="molecule type" value="Genomic_DNA"/>
</dbReference>
<dbReference type="AlphaFoldDB" id="A0AA41YYA6"/>
<sequence>MAALAATPVLAQSNPPPPNPQTPAPAPAMKIGAPVSASAAAETHMKSTMMVGSLSLLISRIASPKVKHPMLKQFTGFEIAEQETIADIIKTMMMPAAPSGTVKAPTDAELMGNVDAAGKAMVEKMQAMKAGPEFERDYIKAEIEGHRKLLQIQEAYLAAPDNIDEVNVAKLARGMIKEHLVLLSDLEKMG</sequence>
<name>A0AA41YYA6_9HYPH</name>
<feature type="region of interest" description="Disordered" evidence="1">
    <location>
        <begin position="1"/>
        <end position="27"/>
    </location>
</feature>
<keyword evidence="4" id="KW-1185">Reference proteome</keyword>
<reference evidence="3" key="1">
    <citation type="submission" date="2022-05" db="EMBL/GenBank/DDBJ databases">
        <authorList>
            <person name="Pankratov T."/>
        </authorList>
    </citation>
    <scope>NUCLEOTIDE SEQUENCE</scope>
    <source>
        <strain evidence="3">BP6-180914</strain>
    </source>
</reference>
<dbReference type="RefSeq" id="WP_282585804.1">
    <property type="nucleotide sequence ID" value="NZ_JAMOIM010000009.1"/>
</dbReference>
<evidence type="ECO:0000313" key="3">
    <source>
        <dbReference type="EMBL" id="MCW6509442.1"/>
    </source>
</evidence>
<accession>A0AA41YYA6</accession>
<comment type="caution">
    <text evidence="3">The sequence shown here is derived from an EMBL/GenBank/DDBJ whole genome shotgun (WGS) entry which is preliminary data.</text>
</comment>
<dbReference type="Proteomes" id="UP001165667">
    <property type="component" value="Unassembled WGS sequence"/>
</dbReference>
<evidence type="ECO:0000259" key="2">
    <source>
        <dbReference type="Pfam" id="PF13628"/>
    </source>
</evidence>
<dbReference type="InterPro" id="IPR025419">
    <property type="entry name" value="DUF4142"/>
</dbReference>
<dbReference type="Gene3D" id="1.20.1260.10">
    <property type="match status" value="1"/>
</dbReference>
<feature type="domain" description="DUF4142" evidence="2">
    <location>
        <begin position="45"/>
        <end position="181"/>
    </location>
</feature>
<protein>
    <submittedName>
        <fullName evidence="3">DUF4142 domain-containing protein</fullName>
    </submittedName>
</protein>